<dbReference type="EMBL" id="LIAE01006862">
    <property type="protein sequence ID" value="PAV84349.1"/>
    <property type="molecule type" value="Genomic_DNA"/>
</dbReference>
<comment type="caution">
    <text evidence="2">The sequence shown here is derived from an EMBL/GenBank/DDBJ whole genome shotgun (WGS) entry which is preliminary data.</text>
</comment>
<feature type="compositionally biased region" description="Low complexity" evidence="1">
    <location>
        <begin position="44"/>
        <end position="66"/>
    </location>
</feature>
<reference evidence="2 3" key="1">
    <citation type="journal article" date="2017" name="Curr. Biol.">
        <title>Genome architecture and evolution of a unichromosomal asexual nematode.</title>
        <authorList>
            <person name="Fradin H."/>
            <person name="Zegar C."/>
            <person name="Gutwein M."/>
            <person name="Lucas J."/>
            <person name="Kovtun M."/>
            <person name="Corcoran D."/>
            <person name="Baugh L.R."/>
            <person name="Kiontke K."/>
            <person name="Gunsalus K."/>
            <person name="Fitch D.H."/>
            <person name="Piano F."/>
        </authorList>
    </citation>
    <scope>NUCLEOTIDE SEQUENCE [LARGE SCALE GENOMIC DNA]</scope>
    <source>
        <strain evidence="2">PF1309</strain>
    </source>
</reference>
<evidence type="ECO:0000256" key="1">
    <source>
        <dbReference type="SAM" id="MobiDB-lite"/>
    </source>
</evidence>
<dbReference type="Proteomes" id="UP000218231">
    <property type="component" value="Unassembled WGS sequence"/>
</dbReference>
<feature type="region of interest" description="Disordered" evidence="1">
    <location>
        <begin position="32"/>
        <end position="67"/>
    </location>
</feature>
<evidence type="ECO:0000313" key="2">
    <source>
        <dbReference type="EMBL" id="PAV84349.1"/>
    </source>
</evidence>
<accession>A0A2A2LDU3</accession>
<organism evidence="2 3">
    <name type="scientific">Diploscapter pachys</name>
    <dbReference type="NCBI Taxonomy" id="2018661"/>
    <lineage>
        <taxon>Eukaryota</taxon>
        <taxon>Metazoa</taxon>
        <taxon>Ecdysozoa</taxon>
        <taxon>Nematoda</taxon>
        <taxon>Chromadorea</taxon>
        <taxon>Rhabditida</taxon>
        <taxon>Rhabditina</taxon>
        <taxon>Rhabditomorpha</taxon>
        <taxon>Rhabditoidea</taxon>
        <taxon>Rhabditidae</taxon>
        <taxon>Diploscapter</taxon>
    </lineage>
</organism>
<gene>
    <name evidence="2" type="ORF">WR25_20807</name>
</gene>
<protein>
    <submittedName>
        <fullName evidence="2">Uncharacterized protein</fullName>
    </submittedName>
</protein>
<evidence type="ECO:0000313" key="3">
    <source>
        <dbReference type="Proteomes" id="UP000218231"/>
    </source>
</evidence>
<dbReference type="AlphaFoldDB" id="A0A2A2LDU3"/>
<sequence length="89" mass="9450">MTIVLKPLASAGPLHISTQGFPLTTVTSSELPSQSAHIHIRQASTPLASSPPSSSVPQSPNHSISSHLNEIISTVEMCRDSALDSREMF</sequence>
<keyword evidence="3" id="KW-1185">Reference proteome</keyword>
<proteinExistence type="predicted"/>
<name>A0A2A2LDU3_9BILA</name>